<proteinExistence type="predicted"/>
<reference evidence="1" key="1">
    <citation type="journal article" date="2001" name="Int. J. Syst. Evol. Microbiol.">
        <title>Methanofollis aquaemaris sp. nov., a methanogen isolated from an aquaculture fish pond.</title>
        <authorList>
            <person name="Lai M.C."/>
            <person name="Chen S.C."/>
        </authorList>
    </citation>
    <scope>NUCLEOTIDE SEQUENCE</scope>
    <source>
        <strain evidence="1">N2F9704</strain>
    </source>
</reference>
<reference evidence="1" key="2">
    <citation type="submission" date="2019-02" db="EMBL/GenBank/DDBJ databases">
        <authorList>
            <person name="Chen S.-C."/>
            <person name="Chien H.-H."/>
            <person name="Lai M.-C."/>
        </authorList>
    </citation>
    <scope>NUCLEOTIDE SEQUENCE</scope>
    <source>
        <strain evidence="1">N2F9704</strain>
    </source>
</reference>
<evidence type="ECO:0000313" key="2">
    <source>
        <dbReference type="Proteomes" id="UP001042704"/>
    </source>
</evidence>
<name>A0A8A3S632_9EURY</name>
<keyword evidence="2" id="KW-1185">Reference proteome</keyword>
<protein>
    <submittedName>
        <fullName evidence="1">Uncharacterized protein</fullName>
    </submittedName>
</protein>
<dbReference type="AlphaFoldDB" id="A0A8A3S632"/>
<evidence type="ECO:0000313" key="1">
    <source>
        <dbReference type="EMBL" id="QSZ67727.1"/>
    </source>
</evidence>
<dbReference type="Proteomes" id="UP001042704">
    <property type="component" value="Chromosome"/>
</dbReference>
<dbReference type="EMBL" id="CP036172">
    <property type="protein sequence ID" value="QSZ67727.1"/>
    <property type="molecule type" value="Genomic_DNA"/>
</dbReference>
<accession>A0A8A3S632</accession>
<organism evidence="1 2">
    <name type="scientific">Methanofollis aquaemaris</name>
    <dbReference type="NCBI Taxonomy" id="126734"/>
    <lineage>
        <taxon>Archaea</taxon>
        <taxon>Methanobacteriati</taxon>
        <taxon>Methanobacteriota</taxon>
        <taxon>Stenosarchaea group</taxon>
        <taxon>Methanomicrobia</taxon>
        <taxon>Methanomicrobiales</taxon>
        <taxon>Methanomicrobiaceae</taxon>
        <taxon>Methanofollis</taxon>
    </lineage>
</organism>
<gene>
    <name evidence="1" type="ORF">RJ40_09535</name>
</gene>
<sequence length="121" mass="12688">MKVVLARASPSTHSTVTVYSSGGSSASVVNHQMFNGSPASTLTVPLAPADSTSVSFPVGSKDREVTSTWKVFPGAMFVVPAIVRFPVLSAQTESMAITSVAPTAVPPARRRMVRTTMRHGV</sequence>
<dbReference type="KEGG" id="maqe:RJ40_09535"/>